<keyword evidence="2" id="KW-1185">Reference proteome</keyword>
<dbReference type="EMBL" id="AQHW01000025">
    <property type="protein sequence ID" value="KKB49555.1"/>
    <property type="molecule type" value="Genomic_DNA"/>
</dbReference>
<dbReference type="HOGENOM" id="CLU_125445_0_0_10"/>
<protein>
    <submittedName>
        <fullName evidence="1">Uncharacterized protein</fullName>
    </submittedName>
</protein>
<dbReference type="PATRIC" id="fig|1203610.3.peg.4709"/>
<comment type="caution">
    <text evidence="1">The sequence shown here is derived from an EMBL/GenBank/DDBJ whole genome shotgun (WGS) entry which is preliminary data.</text>
</comment>
<name>A0A0F5IWG0_9BACT</name>
<reference evidence="1 2" key="1">
    <citation type="submission" date="2013-04" db="EMBL/GenBank/DDBJ databases">
        <title>The Genome Sequence of Parabacteroides gordonii DSM 23371.</title>
        <authorList>
            <consortium name="The Broad Institute Genomics Platform"/>
            <person name="Earl A."/>
            <person name="Ward D."/>
            <person name="Feldgarden M."/>
            <person name="Gevers D."/>
            <person name="Martens E."/>
            <person name="Sakamoto M."/>
            <person name="Benno Y."/>
            <person name="Suzuki N."/>
            <person name="Matsunaga N."/>
            <person name="Koshihara K."/>
            <person name="Seki M."/>
            <person name="Komiya H."/>
            <person name="Walker B."/>
            <person name="Young S."/>
            <person name="Zeng Q."/>
            <person name="Gargeya S."/>
            <person name="Fitzgerald M."/>
            <person name="Haas B."/>
            <person name="Abouelleil A."/>
            <person name="Allen A.W."/>
            <person name="Alvarado L."/>
            <person name="Arachchi H.M."/>
            <person name="Berlin A.M."/>
            <person name="Chapman S.B."/>
            <person name="Gainer-Dewar J."/>
            <person name="Goldberg J."/>
            <person name="Griggs A."/>
            <person name="Gujja S."/>
            <person name="Hansen M."/>
            <person name="Howarth C."/>
            <person name="Imamovic A."/>
            <person name="Ireland A."/>
            <person name="Larimer J."/>
            <person name="McCowan C."/>
            <person name="Murphy C."/>
            <person name="Pearson M."/>
            <person name="Poon T.W."/>
            <person name="Priest M."/>
            <person name="Roberts A."/>
            <person name="Saif S."/>
            <person name="Shea T."/>
            <person name="Sisk P."/>
            <person name="Sykes S."/>
            <person name="Wortman J."/>
            <person name="Nusbaum C."/>
            <person name="Birren B."/>
        </authorList>
    </citation>
    <scope>NUCLEOTIDE SEQUENCE [LARGE SCALE GENOMIC DNA]</scope>
    <source>
        <strain evidence="1 2">MS-1</strain>
    </source>
</reference>
<evidence type="ECO:0000313" key="1">
    <source>
        <dbReference type="EMBL" id="KKB49555.1"/>
    </source>
</evidence>
<dbReference type="RefSeq" id="WP_044192442.1">
    <property type="nucleotide sequence ID" value="NZ_AUAE01000027.1"/>
</dbReference>
<dbReference type="AlphaFoldDB" id="A0A0F5IWG0"/>
<dbReference type="STRING" id="1203610.HMPREF1536_04620"/>
<organism evidence="1 2">
    <name type="scientific">Parabacteroides gordonii MS-1 = DSM 23371</name>
    <dbReference type="NCBI Taxonomy" id="1203610"/>
    <lineage>
        <taxon>Bacteria</taxon>
        <taxon>Pseudomonadati</taxon>
        <taxon>Bacteroidota</taxon>
        <taxon>Bacteroidia</taxon>
        <taxon>Bacteroidales</taxon>
        <taxon>Tannerellaceae</taxon>
        <taxon>Parabacteroides</taxon>
    </lineage>
</organism>
<dbReference type="Proteomes" id="UP000033035">
    <property type="component" value="Unassembled WGS sequence"/>
</dbReference>
<evidence type="ECO:0000313" key="2">
    <source>
        <dbReference type="Proteomes" id="UP000033035"/>
    </source>
</evidence>
<accession>A0A0F5IWG0</accession>
<proteinExistence type="predicted"/>
<gene>
    <name evidence="1" type="ORF">HMPREF1536_04620</name>
</gene>
<sequence>MNKDLQNSSQVTDFLGKAFIKMPRKLLNLSLHPEKKKCQLARIYMALITLSFFRDGIVMLGKNKHVCRRGEYVGTYLELARFTAISLGSVGYYLKILEMEKLIVLNAVKGGTRIGICNYDLFSGHEPEMNGGQDASAGEAGRRMADVERTMGGRNMQDMNPEERGYA</sequence>